<gene>
    <name evidence="3" type="ORF">QQ008_08810</name>
</gene>
<keyword evidence="1" id="KW-1133">Transmembrane helix</keyword>
<evidence type="ECO:0000259" key="2">
    <source>
        <dbReference type="Pfam" id="PF07969"/>
    </source>
</evidence>
<dbReference type="InterPro" id="IPR013108">
    <property type="entry name" value="Amidohydro_3"/>
</dbReference>
<dbReference type="PANTHER" id="PTHR22642:SF2">
    <property type="entry name" value="PROTEIN LONG AFTER FAR-RED 3"/>
    <property type="match status" value="1"/>
</dbReference>
<dbReference type="Proteomes" id="UP001172082">
    <property type="component" value="Unassembled WGS sequence"/>
</dbReference>
<feature type="domain" description="Amidohydrolase 3" evidence="2">
    <location>
        <begin position="102"/>
        <end position="585"/>
    </location>
</feature>
<accession>A0ABT8KL60</accession>
<dbReference type="InterPro" id="IPR011059">
    <property type="entry name" value="Metal-dep_hydrolase_composite"/>
</dbReference>
<dbReference type="EC" id="3.5.-.-" evidence="3"/>
<dbReference type="SUPFAM" id="SSF51338">
    <property type="entry name" value="Composite domain of metallo-dependent hydrolases"/>
    <property type="match status" value="1"/>
</dbReference>
<feature type="transmembrane region" description="Helical" evidence="1">
    <location>
        <begin position="6"/>
        <end position="23"/>
    </location>
</feature>
<dbReference type="PANTHER" id="PTHR22642">
    <property type="entry name" value="IMIDAZOLONEPROPIONASE"/>
    <property type="match status" value="1"/>
</dbReference>
<sequence length="591" mass="65672">MKSTIVYISCNLLVFLFAAIFLISSENKSTLEKADTILTNGRIYTFSWPDPSTNGTPSNLAPYTNGRWKHDAEALAIKEGKIIFVGSDKEVQQYMGDSTKRLDLKGATIFPGFVESHTHIQQLGEWHEEVALRGLHSSEEIIASVYEKSLIIPKGEWIIGSGWDEAEFTNNYPDMNLLSEKVPDHPVMLNGLRGFGLLGNRAAFEKAGITRDTPIPSGGEILKDENGEPSGVLLNNAKGLLRSIVPERNMEQKKRIIEYGLSELAISGYVAVHHAGVRADYMGVYETLAEENKIPIRLHAMIAATKPNLELVRKWIQNGPTSDPNAMLQIRSFKAFYDGSLGSRGAKMIEEYSDSPGHTGVSGMEYGFDSTLVKEVISAGFQVAIHAIGDQGNRDVLDFFASTFSRSPKAKELRHRIEHAQIVHQEDFPRFGTLNIIASMEPAHVIEDMPWAPDRIGHERIKGAYAWRTIRQSGAKIIFNSDLAGTDHNLFYGLHSAVTRRNKNQEPKNGWSPEQCLTIEEAIRAYTSWVAYACKQEELTGTLETGKWADITVMDIDPMTITKEESAKLLDGQILMTIVNGNIVYNKVSGD</sequence>
<dbReference type="Gene3D" id="3.20.20.140">
    <property type="entry name" value="Metal-dependent hydrolases"/>
    <property type="match status" value="1"/>
</dbReference>
<dbReference type="CDD" id="cd01300">
    <property type="entry name" value="YtcJ_like"/>
    <property type="match status" value="1"/>
</dbReference>
<reference evidence="3" key="1">
    <citation type="submission" date="2023-06" db="EMBL/GenBank/DDBJ databases">
        <title>Genomic of Parafulvivirga corallium.</title>
        <authorList>
            <person name="Wang G."/>
        </authorList>
    </citation>
    <scope>NUCLEOTIDE SEQUENCE</scope>
    <source>
        <strain evidence="3">BMA10</strain>
    </source>
</reference>
<keyword evidence="4" id="KW-1185">Reference proteome</keyword>
<proteinExistence type="predicted"/>
<protein>
    <submittedName>
        <fullName evidence="3">Amidohydrolase</fullName>
        <ecNumber evidence="3">3.5.-.-</ecNumber>
    </submittedName>
</protein>
<dbReference type="SUPFAM" id="SSF51556">
    <property type="entry name" value="Metallo-dependent hydrolases"/>
    <property type="match status" value="1"/>
</dbReference>
<keyword evidence="3" id="KW-0378">Hydrolase</keyword>
<evidence type="ECO:0000256" key="1">
    <source>
        <dbReference type="SAM" id="Phobius"/>
    </source>
</evidence>
<dbReference type="Pfam" id="PF07969">
    <property type="entry name" value="Amidohydro_3"/>
    <property type="match status" value="1"/>
</dbReference>
<dbReference type="EMBL" id="JAUJEA010000003">
    <property type="protein sequence ID" value="MDN5201460.1"/>
    <property type="molecule type" value="Genomic_DNA"/>
</dbReference>
<evidence type="ECO:0000313" key="3">
    <source>
        <dbReference type="EMBL" id="MDN5201460.1"/>
    </source>
</evidence>
<keyword evidence="1" id="KW-0812">Transmembrane</keyword>
<comment type="caution">
    <text evidence="3">The sequence shown here is derived from an EMBL/GenBank/DDBJ whole genome shotgun (WGS) entry which is preliminary data.</text>
</comment>
<keyword evidence="1" id="KW-0472">Membrane</keyword>
<dbReference type="InterPro" id="IPR032466">
    <property type="entry name" value="Metal_Hydrolase"/>
</dbReference>
<dbReference type="Gene3D" id="3.10.310.70">
    <property type="match status" value="1"/>
</dbReference>
<dbReference type="GO" id="GO:0016787">
    <property type="term" value="F:hydrolase activity"/>
    <property type="evidence" value="ECO:0007669"/>
    <property type="project" value="UniProtKB-KW"/>
</dbReference>
<name>A0ABT8KL60_9BACT</name>
<dbReference type="RefSeq" id="WP_346751490.1">
    <property type="nucleotide sequence ID" value="NZ_JAUJEA010000003.1"/>
</dbReference>
<organism evidence="3 4">
    <name type="scientific">Splendidivirga corallicola</name>
    <dbReference type="NCBI Taxonomy" id="3051826"/>
    <lineage>
        <taxon>Bacteria</taxon>
        <taxon>Pseudomonadati</taxon>
        <taxon>Bacteroidota</taxon>
        <taxon>Cytophagia</taxon>
        <taxon>Cytophagales</taxon>
        <taxon>Splendidivirgaceae</taxon>
        <taxon>Splendidivirga</taxon>
    </lineage>
</organism>
<evidence type="ECO:0000313" key="4">
    <source>
        <dbReference type="Proteomes" id="UP001172082"/>
    </source>
</evidence>
<dbReference type="InterPro" id="IPR033932">
    <property type="entry name" value="YtcJ-like"/>
</dbReference>
<dbReference type="Gene3D" id="2.30.40.10">
    <property type="entry name" value="Urease, subunit C, domain 1"/>
    <property type="match status" value="1"/>
</dbReference>